<dbReference type="HOGENOM" id="CLU_149288_0_0_2"/>
<name>M1XTC0_NATM8</name>
<dbReference type="Proteomes" id="UP000011867">
    <property type="component" value="Chromosome"/>
</dbReference>
<dbReference type="OrthoDB" id="359403at2157"/>
<dbReference type="CDD" id="cd06552">
    <property type="entry name" value="ASCH_yqfb_like"/>
    <property type="match status" value="1"/>
</dbReference>
<sequence length="107" mass="11817">MAEIDPDALLPNDHVKDAVLDGEITQLSRGAANRYAAAGDTFDLDGATVEVTDVEERTLGDLTDADAKREGSPSLEAYKRRMEQVHPGDFEWDGTSEIITYRFETLE</sequence>
<reference evidence="1 2" key="1">
    <citation type="journal article" date="2013" name="Genome Announc.">
        <title>Genome of the haloarchaeon Natronomonas moolapensis, a neutrophilic member of a previously haloalkaliphilic genus.</title>
        <authorList>
            <person name="Dyall-Smith M.L."/>
            <person name="Pfeiffer F."/>
            <person name="Oberwinkler T."/>
            <person name="Klee K."/>
            <person name="Rampp M."/>
            <person name="Palm P."/>
            <person name="Gross K."/>
            <person name="Schuster S.C."/>
            <person name="Oesterhelt D."/>
        </authorList>
    </citation>
    <scope>NUCLEOTIDE SEQUENCE [LARGE SCALE GENOMIC DNA]</scope>
    <source>
        <strain evidence="2">DSM 18674 / JCM 14361 / 8.8.11</strain>
    </source>
</reference>
<dbReference type="SUPFAM" id="SSF88697">
    <property type="entry name" value="PUA domain-like"/>
    <property type="match status" value="1"/>
</dbReference>
<evidence type="ECO:0008006" key="3">
    <source>
        <dbReference type="Google" id="ProtNLM"/>
    </source>
</evidence>
<evidence type="ECO:0000313" key="2">
    <source>
        <dbReference type="Proteomes" id="UP000011867"/>
    </source>
</evidence>
<dbReference type="GeneID" id="14651947"/>
<dbReference type="KEGG" id="nmo:Nmlp_3566"/>
<dbReference type="InterPro" id="IPR015947">
    <property type="entry name" value="PUA-like_sf"/>
</dbReference>
<dbReference type="AlphaFoldDB" id="M1XTC0"/>
<keyword evidence="2" id="KW-1185">Reference proteome</keyword>
<dbReference type="eggNOG" id="arCOG04714">
    <property type="taxonomic scope" value="Archaea"/>
</dbReference>
<accession>M1XTC0</accession>
<evidence type="ECO:0000313" key="1">
    <source>
        <dbReference type="EMBL" id="CCQ37689.1"/>
    </source>
</evidence>
<organism evidence="1 2">
    <name type="scientific">Natronomonas moolapensis (strain DSM 18674 / CECT 7526 / JCM 14361 / 8.8.11)</name>
    <dbReference type="NCBI Taxonomy" id="268739"/>
    <lineage>
        <taxon>Archaea</taxon>
        <taxon>Methanobacteriati</taxon>
        <taxon>Methanobacteriota</taxon>
        <taxon>Stenosarchaea group</taxon>
        <taxon>Halobacteria</taxon>
        <taxon>Halobacteriales</taxon>
        <taxon>Natronomonadaceae</taxon>
        <taxon>Natronomonas</taxon>
    </lineage>
</organism>
<gene>
    <name evidence="1" type="ordered locus">Nmlp_3566</name>
</gene>
<dbReference type="EMBL" id="HF582854">
    <property type="protein sequence ID" value="CCQ37689.1"/>
    <property type="molecule type" value="Genomic_DNA"/>
</dbReference>
<proteinExistence type="predicted"/>
<dbReference type="STRING" id="268739.Nmlp_3566"/>
<protein>
    <recommendedName>
        <fullName evidence="3">ASCH domain protein</fullName>
    </recommendedName>
</protein>
<dbReference type="RefSeq" id="WP_015410426.1">
    <property type="nucleotide sequence ID" value="NC_020388.1"/>
</dbReference>